<dbReference type="GO" id="GO:0019441">
    <property type="term" value="P:L-tryptophan catabolic process to kynurenine"/>
    <property type="evidence" value="ECO:0007669"/>
    <property type="project" value="InterPro"/>
</dbReference>
<name>A0A381T179_9ZZZZ</name>
<dbReference type="AlphaFoldDB" id="A0A381T179"/>
<dbReference type="SUPFAM" id="SSF102198">
    <property type="entry name" value="Putative cyclase"/>
    <property type="match status" value="1"/>
</dbReference>
<dbReference type="PANTHER" id="PTHR31118">
    <property type="entry name" value="CYCLASE-LIKE PROTEIN 2"/>
    <property type="match status" value="1"/>
</dbReference>
<dbReference type="EMBL" id="UINC01003689">
    <property type="protein sequence ID" value="SVA08447.1"/>
    <property type="molecule type" value="Genomic_DNA"/>
</dbReference>
<dbReference type="PROSITE" id="PS51257">
    <property type="entry name" value="PROKAR_LIPOPROTEIN"/>
    <property type="match status" value="1"/>
</dbReference>
<dbReference type="PANTHER" id="PTHR31118:SF12">
    <property type="entry name" value="CYCLASE-LIKE PROTEIN 2"/>
    <property type="match status" value="1"/>
</dbReference>
<proteinExistence type="predicted"/>
<dbReference type="InterPro" id="IPR007325">
    <property type="entry name" value="KFase/CYL"/>
</dbReference>
<dbReference type="Pfam" id="PF04199">
    <property type="entry name" value="Cyclase"/>
    <property type="match status" value="1"/>
</dbReference>
<accession>A0A381T179</accession>
<evidence type="ECO:0000313" key="1">
    <source>
        <dbReference type="EMBL" id="SVA08447.1"/>
    </source>
</evidence>
<organism evidence="1">
    <name type="scientific">marine metagenome</name>
    <dbReference type="NCBI Taxonomy" id="408172"/>
    <lineage>
        <taxon>unclassified sequences</taxon>
        <taxon>metagenomes</taxon>
        <taxon>ecological metagenomes</taxon>
    </lineage>
</organism>
<dbReference type="GO" id="GO:0004061">
    <property type="term" value="F:arylformamidase activity"/>
    <property type="evidence" value="ECO:0007669"/>
    <property type="project" value="InterPro"/>
</dbReference>
<evidence type="ECO:0008006" key="2">
    <source>
        <dbReference type="Google" id="ProtNLM"/>
    </source>
</evidence>
<dbReference type="Gene3D" id="3.50.30.50">
    <property type="entry name" value="Putative cyclase"/>
    <property type="match status" value="1"/>
</dbReference>
<dbReference type="InterPro" id="IPR037175">
    <property type="entry name" value="KFase_sf"/>
</dbReference>
<sequence length="290" mass="30368">MYTVCRLVTAVLLAATLAACSPAQEPESTPKPEPLTGLVAGLASGLVQVVDLTQPLNAETPIIQLPPPLANTPGFTPHLISNFDADGPGWYWNWMEIGEHVGTHFDAPCHWISGRDLPCVDVLNADEFIGPAVVIDVTAAVSDNADFVATQETIESWEAENGRIPEGAWVILKTGWGARASDGELFFNADDSGMAHYPGFGLESATFLTTQRNILGVGTEAVGTDAAVGAIADPPFPNHFTMHGAGKYGLTQLANVDQLPATGAVIIATPLKIEHGSGSPVRAIALVPAS</sequence>
<protein>
    <recommendedName>
        <fullName evidence="2">Cyclase</fullName>
    </recommendedName>
</protein>
<gene>
    <name evidence="1" type="ORF">METZ01_LOCUS61301</name>
</gene>
<reference evidence="1" key="1">
    <citation type="submission" date="2018-05" db="EMBL/GenBank/DDBJ databases">
        <authorList>
            <person name="Lanie J.A."/>
            <person name="Ng W.-L."/>
            <person name="Kazmierczak K.M."/>
            <person name="Andrzejewski T.M."/>
            <person name="Davidsen T.M."/>
            <person name="Wayne K.J."/>
            <person name="Tettelin H."/>
            <person name="Glass J.I."/>
            <person name="Rusch D."/>
            <person name="Podicherti R."/>
            <person name="Tsui H.-C.T."/>
            <person name="Winkler M.E."/>
        </authorList>
    </citation>
    <scope>NUCLEOTIDE SEQUENCE</scope>
</reference>